<gene>
    <name evidence="17" type="ORF">BRETT_001626</name>
</gene>
<dbReference type="KEGG" id="bbrx:BRETT_001626"/>
<dbReference type="RefSeq" id="XP_041135056.1">
    <property type="nucleotide sequence ID" value="XM_041280173.1"/>
</dbReference>
<keyword evidence="9" id="KW-0472">Membrane</keyword>
<keyword evidence="10" id="KW-0576">Peroxisome</keyword>
<keyword evidence="8" id="KW-0811">Translocation</keyword>
<evidence type="ECO:0000256" key="14">
    <source>
        <dbReference type="PROSITE-ProRule" id="PRU00192"/>
    </source>
</evidence>
<feature type="compositionally biased region" description="Polar residues" evidence="15">
    <location>
        <begin position="26"/>
        <end position="48"/>
    </location>
</feature>
<dbReference type="InterPro" id="IPR035463">
    <property type="entry name" value="Pex13"/>
</dbReference>
<evidence type="ECO:0000256" key="10">
    <source>
        <dbReference type="ARBA" id="ARBA00023140"/>
    </source>
</evidence>
<dbReference type="PROSITE" id="PS50002">
    <property type="entry name" value="SH3"/>
    <property type="match status" value="1"/>
</dbReference>
<dbReference type="InterPro" id="IPR001452">
    <property type="entry name" value="SH3_domain"/>
</dbReference>
<dbReference type="Gene3D" id="2.30.30.40">
    <property type="entry name" value="SH3 Domains"/>
    <property type="match status" value="1"/>
</dbReference>
<reference evidence="17" key="1">
    <citation type="submission" date="2020-10" db="EMBL/GenBank/DDBJ databases">
        <authorList>
            <person name="Palmer J.M."/>
        </authorList>
    </citation>
    <scope>NUCLEOTIDE SEQUENCE</scope>
    <source>
        <strain evidence="17">UCD 2041</strain>
    </source>
</reference>
<keyword evidence="5" id="KW-0812">Transmembrane</keyword>
<dbReference type="AlphaFoldDB" id="A0A871QYZ8"/>
<dbReference type="SMART" id="SM00326">
    <property type="entry name" value="SH3"/>
    <property type="match status" value="1"/>
</dbReference>
<name>A0A871QYZ8_DEKBR</name>
<feature type="region of interest" description="Disordered" evidence="15">
    <location>
        <begin position="1"/>
        <end position="62"/>
    </location>
</feature>
<keyword evidence="7" id="KW-1133">Transmembrane helix</keyword>
<dbReference type="GO" id="GO:0016560">
    <property type="term" value="P:protein import into peroxisome matrix, docking"/>
    <property type="evidence" value="ECO:0007669"/>
    <property type="project" value="InterPro"/>
</dbReference>
<evidence type="ECO:0000256" key="3">
    <source>
        <dbReference type="ARBA" id="ARBA00022443"/>
    </source>
</evidence>
<dbReference type="GO" id="GO:0005778">
    <property type="term" value="C:peroxisomal membrane"/>
    <property type="evidence" value="ECO:0007669"/>
    <property type="project" value="UniProtKB-SubCell"/>
</dbReference>
<dbReference type="Pfam" id="PF07653">
    <property type="entry name" value="SH3_2"/>
    <property type="match status" value="1"/>
</dbReference>
<dbReference type="PANTHER" id="PTHR19332">
    <property type="entry name" value="PEROXISOMAL MEMBRANE PROTEIN PEX13"/>
    <property type="match status" value="1"/>
</dbReference>
<evidence type="ECO:0000256" key="2">
    <source>
        <dbReference type="ARBA" id="ARBA00006033"/>
    </source>
</evidence>
<keyword evidence="4" id="KW-0813">Transport</keyword>
<evidence type="ECO:0000256" key="4">
    <source>
        <dbReference type="ARBA" id="ARBA00022448"/>
    </source>
</evidence>
<dbReference type="GeneID" id="64573550"/>
<comment type="subunit">
    <text evidence="13">Interacts (via SH3 domain) with PEX14 (via SH3-binding motif); forming the PEX13-PEX14 docking complex.</text>
</comment>
<dbReference type="EMBL" id="CP063132">
    <property type="protein sequence ID" value="QOU18563.1"/>
    <property type="molecule type" value="Genomic_DNA"/>
</dbReference>
<dbReference type="FunFam" id="2.30.30.40:FF:000128">
    <property type="entry name" value="Peroxisomal membrane protein (Pex13)"/>
    <property type="match status" value="1"/>
</dbReference>
<dbReference type="SUPFAM" id="SSF50044">
    <property type="entry name" value="SH3-domain"/>
    <property type="match status" value="1"/>
</dbReference>
<dbReference type="InterPro" id="IPR007223">
    <property type="entry name" value="Peroxin-13_N"/>
</dbReference>
<evidence type="ECO:0000256" key="15">
    <source>
        <dbReference type="SAM" id="MobiDB-lite"/>
    </source>
</evidence>
<dbReference type="Proteomes" id="UP000663131">
    <property type="component" value="Chromosome 4"/>
</dbReference>
<evidence type="ECO:0000259" key="16">
    <source>
        <dbReference type="PROSITE" id="PS50002"/>
    </source>
</evidence>
<evidence type="ECO:0000256" key="12">
    <source>
        <dbReference type="ARBA" id="ARBA00034535"/>
    </source>
</evidence>
<evidence type="ECO:0000256" key="1">
    <source>
        <dbReference type="ARBA" id="ARBA00004549"/>
    </source>
</evidence>
<proteinExistence type="inferred from homology"/>
<evidence type="ECO:0000256" key="9">
    <source>
        <dbReference type="ARBA" id="ARBA00023136"/>
    </source>
</evidence>
<evidence type="ECO:0000256" key="7">
    <source>
        <dbReference type="ARBA" id="ARBA00022989"/>
    </source>
</evidence>
<evidence type="ECO:0000256" key="8">
    <source>
        <dbReference type="ARBA" id="ARBA00023010"/>
    </source>
</evidence>
<reference evidence="17" key="2">
    <citation type="journal article" name="BMC Genomics">
        <title>New genome assemblies reveal patterns of domestication and adaptation across Brettanomyces (Dekkera) species.</title>
        <authorList>
            <person name="Roach M.J."/>
            <person name="Borneman A.R."/>
        </authorList>
    </citation>
    <scope>NUCLEOTIDE SEQUENCE</scope>
    <source>
        <strain evidence="17">UCD 2041</strain>
    </source>
</reference>
<dbReference type="GO" id="GO:1990429">
    <property type="term" value="C:peroxisomal importomer complex"/>
    <property type="evidence" value="ECO:0007669"/>
    <property type="project" value="TreeGrafter"/>
</dbReference>
<evidence type="ECO:0000256" key="11">
    <source>
        <dbReference type="ARBA" id="ARBA00029693"/>
    </source>
</evidence>
<dbReference type="PANTHER" id="PTHR19332:SF1">
    <property type="entry name" value="PEROXISOMAL MEMBRANE PROTEIN PEX13"/>
    <property type="match status" value="1"/>
</dbReference>
<evidence type="ECO:0000313" key="17">
    <source>
        <dbReference type="EMBL" id="QOU18563.1"/>
    </source>
</evidence>
<dbReference type="PRINTS" id="PR00452">
    <property type="entry name" value="SH3DOMAIN"/>
</dbReference>
<keyword evidence="3 14" id="KW-0728">SH3 domain</keyword>
<dbReference type="Pfam" id="PF04088">
    <property type="entry name" value="Peroxin-13_N"/>
    <property type="match status" value="1"/>
</dbReference>
<evidence type="ECO:0000256" key="13">
    <source>
        <dbReference type="ARBA" id="ARBA00065871"/>
    </source>
</evidence>
<keyword evidence="6" id="KW-0653">Protein transport</keyword>
<organism evidence="17 18">
    <name type="scientific">Dekkera bruxellensis</name>
    <name type="common">Brettanomyces custersii</name>
    <dbReference type="NCBI Taxonomy" id="5007"/>
    <lineage>
        <taxon>Eukaryota</taxon>
        <taxon>Fungi</taxon>
        <taxon>Dikarya</taxon>
        <taxon>Ascomycota</taxon>
        <taxon>Saccharomycotina</taxon>
        <taxon>Pichiomycetes</taxon>
        <taxon>Pichiales</taxon>
        <taxon>Pichiaceae</taxon>
        <taxon>Brettanomyces</taxon>
    </lineage>
</organism>
<comment type="similarity">
    <text evidence="2">Belongs to the peroxin-13 family.</text>
</comment>
<evidence type="ECO:0000256" key="5">
    <source>
        <dbReference type="ARBA" id="ARBA00022692"/>
    </source>
</evidence>
<evidence type="ECO:0000313" key="18">
    <source>
        <dbReference type="Proteomes" id="UP000663131"/>
    </source>
</evidence>
<evidence type="ECO:0000256" key="6">
    <source>
        <dbReference type="ARBA" id="ARBA00022927"/>
    </source>
</evidence>
<comment type="subcellular location">
    <subcellularLocation>
        <location evidence="1">Peroxisome membrane</location>
        <topology evidence="1">Single-pass membrane protein</topology>
    </subcellularLocation>
</comment>
<dbReference type="CDD" id="cd11771">
    <property type="entry name" value="SH3_Pex13p_fungal"/>
    <property type="match status" value="1"/>
</dbReference>
<sequence>MSHSRPKPWEVSSGTSGASVGIESAGSIQTQQTQTVIGKPTSLAQTSDAPPAIPPKPENLMAGRDYADKDKRCDNNNINNANQISDGYGSNTYGSNGLYGNGMYSSGMYGNGMYGGGLYGGGMYGSGLYGSGMYGSGLGMYGGGLGGQLGGNEGSLAQGTEATFQMIESFIGAIAGFAQMLESAYFATHNSFFTMMSVAEQFTHIKDALGSVSGIYRARGWIKKLLGYVKGSNGTFSVEEFQQYQKEIKAGIRRDNNSKAPKRHSASLKPLLFFIAAVFGMPYLLRKLVTIIAKNQHNKFLRRQRQHQNNMLTASGKYLLEGLSENGSAAPLDPKKLQFARATYNFNPEDERVELALRKGDLVAVLSNLSPNGQESKWWKCRSRDGRIGFVPYNYLETIKRTNAGNKILGVQKPRIEKGSKQLGGKMESV</sequence>
<feature type="domain" description="SH3" evidence="16">
    <location>
        <begin position="335"/>
        <end position="401"/>
    </location>
</feature>
<accession>A0A871QYZ8</accession>
<dbReference type="OrthoDB" id="10037838at2759"/>
<dbReference type="InterPro" id="IPR036028">
    <property type="entry name" value="SH3-like_dom_sf"/>
</dbReference>
<protein>
    <recommendedName>
        <fullName evidence="12">Peroxisomal membrane protein PEX13</fullName>
    </recommendedName>
    <alternativeName>
        <fullName evidence="11">Peroxin-13</fullName>
    </alternativeName>
</protein>